<dbReference type="VEuPathDB" id="MicrosporidiaDB:M896_051280"/>
<keyword evidence="2" id="KW-1185">Reference proteome</keyword>
<proteinExistence type="predicted"/>
<sequence length="171" mass="20051">MVNNNGGNKVSEIINAFTNGDDKQKDVDQTRLMATITTEIFMEVLKHDKFEDIKKVFFKKFFEIDSEKIIVDINKEWIESDKYIENDNYNALNILFKCIADPNLYSELKPKFNKIYEYGINIFDSFVGKEIERLEKDKDAENVESIINKDAWCILSVEKHKLIKHNVSKTL</sequence>
<name>A0A0B2UKI0_9MICR</name>
<evidence type="ECO:0000313" key="1">
    <source>
        <dbReference type="EMBL" id="KHN69719.1"/>
    </source>
</evidence>
<evidence type="ECO:0000313" key="2">
    <source>
        <dbReference type="Proteomes" id="UP000031056"/>
    </source>
</evidence>
<dbReference type="GeneID" id="26261781"/>
<organism evidence="1 2">
    <name type="scientific">Ordospora colligata OC4</name>
    <dbReference type="NCBI Taxonomy" id="1354746"/>
    <lineage>
        <taxon>Eukaryota</taxon>
        <taxon>Fungi</taxon>
        <taxon>Fungi incertae sedis</taxon>
        <taxon>Microsporidia</taxon>
        <taxon>Ordosporidae</taxon>
        <taxon>Ordospora</taxon>
    </lineage>
</organism>
<reference evidence="1 2" key="1">
    <citation type="journal article" date="2014" name="MBio">
        <title>The Ordospora colligata genome; evolution of extreme reduction in microsporidia and host-to-parasite horizontal gene transfer.</title>
        <authorList>
            <person name="Pombert J.-F."/>
            <person name="Haag K.L."/>
            <person name="Beidas S."/>
            <person name="Ebert D."/>
            <person name="Keeling P.J."/>
        </authorList>
    </citation>
    <scope>NUCLEOTIDE SEQUENCE [LARGE SCALE GENOMIC DNA]</scope>
    <source>
        <strain evidence="1 2">OC4</strain>
    </source>
</reference>
<dbReference type="RefSeq" id="XP_014563761.1">
    <property type="nucleotide sequence ID" value="XM_014708275.1"/>
</dbReference>
<gene>
    <name evidence="1" type="ORF">M896_051280</name>
</gene>
<dbReference type="InParanoid" id="A0A0B2UKI0"/>
<accession>A0A0B2UKI0</accession>
<dbReference type="Proteomes" id="UP000031056">
    <property type="component" value="Unassembled WGS sequence"/>
</dbReference>
<dbReference type="HOGENOM" id="CLU_1563344_0_0_1"/>
<protein>
    <submittedName>
        <fullName evidence="1">Uncharacterized protein</fullName>
    </submittedName>
</protein>
<dbReference type="EMBL" id="JOKQ01000005">
    <property type="protein sequence ID" value="KHN69719.1"/>
    <property type="molecule type" value="Genomic_DNA"/>
</dbReference>
<comment type="caution">
    <text evidence="1">The sequence shown here is derived from an EMBL/GenBank/DDBJ whole genome shotgun (WGS) entry which is preliminary data.</text>
</comment>
<dbReference type="AlphaFoldDB" id="A0A0B2UKI0"/>